<dbReference type="PANTHER" id="PTHR31350:SF21">
    <property type="entry name" value="F-BOX ONLY PROTEIN 21"/>
    <property type="match status" value="1"/>
</dbReference>
<dbReference type="Pfam" id="PF13369">
    <property type="entry name" value="Transglut_core2"/>
    <property type="match status" value="1"/>
</dbReference>
<accession>A0A517YX83</accession>
<evidence type="ECO:0000256" key="1">
    <source>
        <dbReference type="ARBA" id="ARBA00007100"/>
    </source>
</evidence>
<dbReference type="PANTHER" id="PTHR31350">
    <property type="entry name" value="SI:DKEY-261L7.2"/>
    <property type="match status" value="1"/>
</dbReference>
<dbReference type="AlphaFoldDB" id="A0A517YX83"/>
<dbReference type="EMBL" id="CP036425">
    <property type="protein sequence ID" value="QDU34835.1"/>
    <property type="molecule type" value="Genomic_DNA"/>
</dbReference>
<dbReference type="OrthoDB" id="232498at2"/>
<feature type="domain" description="Protein SirB1 N-terminal" evidence="2">
    <location>
        <begin position="54"/>
        <end position="208"/>
    </location>
</feature>
<organism evidence="3 4">
    <name type="scientific">Poriferisphaera corsica</name>
    <dbReference type="NCBI Taxonomy" id="2528020"/>
    <lineage>
        <taxon>Bacteria</taxon>
        <taxon>Pseudomonadati</taxon>
        <taxon>Planctomycetota</taxon>
        <taxon>Phycisphaerae</taxon>
        <taxon>Phycisphaerales</taxon>
        <taxon>Phycisphaeraceae</taxon>
        <taxon>Poriferisphaera</taxon>
    </lineage>
</organism>
<evidence type="ECO:0000313" key="4">
    <source>
        <dbReference type="Proteomes" id="UP000317369"/>
    </source>
</evidence>
<gene>
    <name evidence="3" type="ORF">KS4_29110</name>
</gene>
<dbReference type="Proteomes" id="UP000317369">
    <property type="component" value="Chromosome"/>
</dbReference>
<proteinExistence type="inferred from homology"/>
<name>A0A517YX83_9BACT</name>
<dbReference type="KEGG" id="pcor:KS4_29110"/>
<evidence type="ECO:0000313" key="3">
    <source>
        <dbReference type="EMBL" id="QDU34835.1"/>
    </source>
</evidence>
<dbReference type="InterPro" id="IPR032698">
    <property type="entry name" value="SirB1_N"/>
</dbReference>
<protein>
    <recommendedName>
        <fullName evidence="2">Protein SirB1 N-terminal domain-containing protein</fullName>
    </recommendedName>
</protein>
<dbReference type="RefSeq" id="WP_145079242.1">
    <property type="nucleotide sequence ID" value="NZ_CP036425.1"/>
</dbReference>
<evidence type="ECO:0000259" key="2">
    <source>
        <dbReference type="Pfam" id="PF13369"/>
    </source>
</evidence>
<comment type="similarity">
    <text evidence="1">Belongs to the UPF0162 family.</text>
</comment>
<reference evidence="3 4" key="1">
    <citation type="submission" date="2019-02" db="EMBL/GenBank/DDBJ databases">
        <title>Deep-cultivation of Planctomycetes and their phenomic and genomic characterization uncovers novel biology.</title>
        <authorList>
            <person name="Wiegand S."/>
            <person name="Jogler M."/>
            <person name="Boedeker C."/>
            <person name="Pinto D."/>
            <person name="Vollmers J."/>
            <person name="Rivas-Marin E."/>
            <person name="Kohn T."/>
            <person name="Peeters S.H."/>
            <person name="Heuer A."/>
            <person name="Rast P."/>
            <person name="Oberbeckmann S."/>
            <person name="Bunk B."/>
            <person name="Jeske O."/>
            <person name="Meyerdierks A."/>
            <person name="Storesund J.E."/>
            <person name="Kallscheuer N."/>
            <person name="Luecker S."/>
            <person name="Lage O.M."/>
            <person name="Pohl T."/>
            <person name="Merkel B.J."/>
            <person name="Hornburger P."/>
            <person name="Mueller R.-W."/>
            <person name="Bruemmer F."/>
            <person name="Labrenz M."/>
            <person name="Spormann A.M."/>
            <person name="Op den Camp H."/>
            <person name="Overmann J."/>
            <person name="Amann R."/>
            <person name="Jetten M.S.M."/>
            <person name="Mascher T."/>
            <person name="Medema M.H."/>
            <person name="Devos D.P."/>
            <person name="Kaster A.-K."/>
            <person name="Ovreas L."/>
            <person name="Rohde M."/>
            <person name="Galperin M.Y."/>
            <person name="Jogler C."/>
        </authorList>
    </citation>
    <scope>NUCLEOTIDE SEQUENCE [LARGE SCALE GENOMIC DNA]</scope>
    <source>
        <strain evidence="3 4">KS4</strain>
    </source>
</reference>
<keyword evidence="4" id="KW-1185">Reference proteome</keyword>
<sequence>MSVPSHTPQPMHCRLEAYEFLADQLANIDCTQNLLRAAIAVSMHELEEVRIAAIERDLMELTNKIAARLNSSHHRAIIAHAHEVLFTEERFKGCRHDYYNPKHSYIPYVIKTRRGLPNTLSIVYKYILEQLGLQVDGIGVPGHFIVQVTVSEMENAPPSVQLIDPFFSGRMMTGNEVTRRAHKMTGQLFDPSDIFQPVTHHQWLRRIILNLIKSFDQRGRTEDFNAMHEMLNLVDAH</sequence>